<reference evidence="4 5" key="1">
    <citation type="journal article" date="2019" name="Sci. Transl. Med.">
        <title>Quorum sensing between bacterial species on the skin protects against epidermal injury in atopic dermatitis.</title>
        <authorList>
            <person name="Williams M.R."/>
        </authorList>
    </citation>
    <scope>NUCLEOTIDE SEQUENCE [LARGE SCALE GENOMIC DNA]</scope>
    <source>
        <strain evidence="4 5">H8</strain>
    </source>
</reference>
<dbReference type="Proteomes" id="UP000538955">
    <property type="component" value="Unassembled WGS sequence"/>
</dbReference>
<comment type="caution">
    <text evidence="4">The sequence shown here is derived from an EMBL/GenBank/DDBJ whole genome shotgun (WGS) entry which is preliminary data.</text>
</comment>
<name>A0A7X9ZLJ3_STACP</name>
<evidence type="ECO:0000313" key="4">
    <source>
        <dbReference type="EMBL" id="TBW77584.1"/>
    </source>
</evidence>
<gene>
    <name evidence="4" type="ORF">EQ811_00495</name>
    <name evidence="3" type="ORF">HHM13_06560</name>
    <name evidence="2" type="ORF">HHM24_07690</name>
</gene>
<keyword evidence="1" id="KW-1133">Transmembrane helix</keyword>
<feature type="transmembrane region" description="Helical" evidence="1">
    <location>
        <begin position="24"/>
        <end position="49"/>
    </location>
</feature>
<keyword evidence="1" id="KW-0472">Membrane</keyword>
<protein>
    <submittedName>
        <fullName evidence="4">DUF805 domain-containing protein</fullName>
    </submittedName>
</protein>
<dbReference type="RefSeq" id="WP_030063483.1">
    <property type="nucleotide sequence ID" value="NZ_AP014956.1"/>
</dbReference>
<evidence type="ECO:0000313" key="2">
    <source>
        <dbReference type="EMBL" id="NMK54600.1"/>
    </source>
</evidence>
<dbReference type="PANTHER" id="PTHR34980">
    <property type="entry name" value="INNER MEMBRANE PROTEIN-RELATED-RELATED"/>
    <property type="match status" value="1"/>
</dbReference>
<evidence type="ECO:0000313" key="5">
    <source>
        <dbReference type="Proteomes" id="UP000291949"/>
    </source>
</evidence>
<feature type="transmembrane region" description="Helical" evidence="1">
    <location>
        <begin position="122"/>
        <end position="149"/>
    </location>
</feature>
<dbReference type="PANTHER" id="PTHR34980:SF2">
    <property type="entry name" value="INNER MEMBRANE PROTEIN YHAH-RELATED"/>
    <property type="match status" value="1"/>
</dbReference>
<keyword evidence="1" id="KW-0812">Transmembrane</keyword>
<proteinExistence type="predicted"/>
<dbReference type="AlphaFoldDB" id="A0A7X9ZLJ3"/>
<evidence type="ECO:0000313" key="6">
    <source>
        <dbReference type="Proteomes" id="UP000538955"/>
    </source>
</evidence>
<keyword evidence="6" id="KW-1185">Reference proteome</keyword>
<dbReference type="InterPro" id="IPR008523">
    <property type="entry name" value="DUF805"/>
</dbReference>
<evidence type="ECO:0000313" key="3">
    <source>
        <dbReference type="EMBL" id="NMK97756.1"/>
    </source>
</evidence>
<dbReference type="EMBL" id="SCHC01000001">
    <property type="protein sequence ID" value="TBW77584.1"/>
    <property type="molecule type" value="Genomic_DNA"/>
</dbReference>
<reference evidence="6 7" key="2">
    <citation type="submission" date="2020-04" db="EMBL/GenBank/DDBJ databases">
        <title>The Epidemiology and Molecular Characteristics of Linezolid-Resistant Staphylococcus capitis in Huashan Hospital, Shanghai.</title>
        <authorList>
            <person name="Ding L."/>
            <person name="Li P."/>
            <person name="Yang Y."/>
            <person name="Lin D."/>
            <person name="Xu X."/>
        </authorList>
    </citation>
    <scope>NUCLEOTIDE SEQUENCE [LARGE SCALE GENOMIC DNA]</scope>
    <source>
        <strain evidence="3 7">12-86</strain>
        <strain evidence="2 6">17-84</strain>
    </source>
</reference>
<dbReference type="EMBL" id="JABBMI010000062">
    <property type="protein sequence ID" value="NMK54600.1"/>
    <property type="molecule type" value="Genomic_DNA"/>
</dbReference>
<dbReference type="GO" id="GO:0005886">
    <property type="term" value="C:plasma membrane"/>
    <property type="evidence" value="ECO:0007669"/>
    <property type="project" value="TreeGrafter"/>
</dbReference>
<dbReference type="EMBL" id="JABBLX010000013">
    <property type="protein sequence ID" value="NMK97756.1"/>
    <property type="molecule type" value="Genomic_DNA"/>
</dbReference>
<dbReference type="Pfam" id="PF05656">
    <property type="entry name" value="DUF805"/>
    <property type="match status" value="1"/>
</dbReference>
<accession>A0A7X9ZLJ3</accession>
<dbReference type="Proteomes" id="UP000550736">
    <property type="component" value="Unassembled WGS sequence"/>
</dbReference>
<dbReference type="Proteomes" id="UP000291949">
    <property type="component" value="Unassembled WGS sequence"/>
</dbReference>
<feature type="transmembrane region" description="Helical" evidence="1">
    <location>
        <begin position="86"/>
        <end position="102"/>
    </location>
</feature>
<evidence type="ECO:0000256" key="1">
    <source>
        <dbReference type="SAM" id="Phobius"/>
    </source>
</evidence>
<organism evidence="4 5">
    <name type="scientific">Staphylococcus capitis</name>
    <dbReference type="NCBI Taxonomy" id="29388"/>
    <lineage>
        <taxon>Bacteria</taxon>
        <taxon>Bacillati</taxon>
        <taxon>Bacillota</taxon>
        <taxon>Bacilli</taxon>
        <taxon>Bacillales</taxon>
        <taxon>Staphylococcaceae</taxon>
        <taxon>Staphylococcus</taxon>
    </lineage>
</organism>
<evidence type="ECO:0000313" key="7">
    <source>
        <dbReference type="Proteomes" id="UP000550736"/>
    </source>
</evidence>
<feature type="transmembrane region" description="Helical" evidence="1">
    <location>
        <begin position="55"/>
        <end position="74"/>
    </location>
</feature>
<sequence>MIEAYKLFWLNFFKLKGRSRRRDFCWPMLINIILSSILGLMIFGVTRIIPYSDVVYNIVATIINVVILIGTFTVSIRRFHDIGKTMIIPCVFFVISLYGYYVELMYDNGTANSSFEIHNQVLNIILGIIAILFTLLVIVISIMSLVYCVKDSQKGTNKYGPNPKEQ</sequence>